<reference evidence="5 6" key="1">
    <citation type="journal article" date="2007" name="Nature">
        <title>Evolution of genes and genomes on the Drosophila phylogeny.</title>
        <authorList>
            <consortium name="Drosophila 12 Genomes Consortium"/>
            <person name="Clark A.G."/>
            <person name="Eisen M.B."/>
            <person name="Smith D.R."/>
            <person name="Bergman C.M."/>
            <person name="Oliver B."/>
            <person name="Markow T.A."/>
            <person name="Kaufman T.C."/>
            <person name="Kellis M."/>
            <person name="Gelbart W."/>
            <person name="Iyer V.N."/>
            <person name="Pollard D.A."/>
            <person name="Sackton T.B."/>
            <person name="Larracuente A.M."/>
            <person name="Singh N.D."/>
            <person name="Abad J.P."/>
            <person name="Abt D.N."/>
            <person name="Adryan B."/>
            <person name="Aguade M."/>
            <person name="Akashi H."/>
            <person name="Anderson W.W."/>
            <person name="Aquadro C.F."/>
            <person name="Ardell D.H."/>
            <person name="Arguello R."/>
            <person name="Artieri C.G."/>
            <person name="Barbash D.A."/>
            <person name="Barker D."/>
            <person name="Barsanti P."/>
            <person name="Batterham P."/>
            <person name="Batzoglou S."/>
            <person name="Begun D."/>
            <person name="Bhutkar A."/>
            <person name="Blanco E."/>
            <person name="Bosak S.A."/>
            <person name="Bradley R.K."/>
            <person name="Brand A.D."/>
            <person name="Brent M.R."/>
            <person name="Brooks A.N."/>
            <person name="Brown R.H."/>
            <person name="Butlin R.K."/>
            <person name="Caggese C."/>
            <person name="Calvi B.R."/>
            <person name="Bernardo de Carvalho A."/>
            <person name="Caspi A."/>
            <person name="Castrezana S."/>
            <person name="Celniker S.E."/>
            <person name="Chang J.L."/>
            <person name="Chapple C."/>
            <person name="Chatterji S."/>
            <person name="Chinwalla A."/>
            <person name="Civetta A."/>
            <person name="Clifton S.W."/>
            <person name="Comeron J.M."/>
            <person name="Costello J.C."/>
            <person name="Coyne J.A."/>
            <person name="Daub J."/>
            <person name="David R.G."/>
            <person name="Delcher A.L."/>
            <person name="Delehaunty K."/>
            <person name="Do C.B."/>
            <person name="Ebling H."/>
            <person name="Edwards K."/>
            <person name="Eickbush T."/>
            <person name="Evans J.D."/>
            <person name="Filipski A."/>
            <person name="Findeiss S."/>
            <person name="Freyhult E."/>
            <person name="Fulton L."/>
            <person name="Fulton R."/>
            <person name="Garcia A.C."/>
            <person name="Gardiner A."/>
            <person name="Garfield D.A."/>
            <person name="Garvin B.E."/>
            <person name="Gibson G."/>
            <person name="Gilbert D."/>
            <person name="Gnerre S."/>
            <person name="Godfrey J."/>
            <person name="Good R."/>
            <person name="Gotea V."/>
            <person name="Gravely B."/>
            <person name="Greenberg A.J."/>
            <person name="Griffiths-Jones S."/>
            <person name="Gross S."/>
            <person name="Guigo R."/>
            <person name="Gustafson E.A."/>
            <person name="Haerty W."/>
            <person name="Hahn M.W."/>
            <person name="Halligan D.L."/>
            <person name="Halpern A.L."/>
            <person name="Halter G.M."/>
            <person name="Han M.V."/>
            <person name="Heger A."/>
            <person name="Hillier L."/>
            <person name="Hinrichs A.S."/>
            <person name="Holmes I."/>
            <person name="Hoskins R.A."/>
            <person name="Hubisz M.J."/>
            <person name="Hultmark D."/>
            <person name="Huntley M.A."/>
            <person name="Jaffe D.B."/>
            <person name="Jagadeeshan S."/>
            <person name="Jeck W.R."/>
            <person name="Johnson J."/>
            <person name="Jones C.D."/>
            <person name="Jordan W.C."/>
            <person name="Karpen G.H."/>
            <person name="Kataoka E."/>
            <person name="Keightley P.D."/>
            <person name="Kheradpour P."/>
            <person name="Kirkness E.F."/>
            <person name="Koerich L.B."/>
            <person name="Kristiansen K."/>
            <person name="Kudrna D."/>
            <person name="Kulathinal R.J."/>
            <person name="Kumar S."/>
            <person name="Kwok R."/>
            <person name="Lander E."/>
            <person name="Langley C.H."/>
            <person name="Lapoint R."/>
            <person name="Lazzaro B.P."/>
            <person name="Lee S.J."/>
            <person name="Levesque L."/>
            <person name="Li R."/>
            <person name="Lin C.F."/>
            <person name="Lin M.F."/>
            <person name="Lindblad-Toh K."/>
            <person name="Llopart A."/>
            <person name="Long M."/>
            <person name="Low L."/>
            <person name="Lozovsky E."/>
            <person name="Lu J."/>
            <person name="Luo M."/>
            <person name="Machado C.A."/>
            <person name="Makalowski W."/>
            <person name="Marzo M."/>
            <person name="Matsuda M."/>
            <person name="Matzkin L."/>
            <person name="McAllister B."/>
            <person name="McBride C.S."/>
            <person name="McKernan B."/>
            <person name="McKernan K."/>
            <person name="Mendez-Lago M."/>
            <person name="Minx P."/>
            <person name="Mollenhauer M.U."/>
            <person name="Montooth K."/>
            <person name="Mount S.M."/>
            <person name="Mu X."/>
            <person name="Myers E."/>
            <person name="Negre B."/>
            <person name="Newfeld S."/>
            <person name="Nielsen R."/>
            <person name="Noor M.A."/>
            <person name="O'Grady P."/>
            <person name="Pachter L."/>
            <person name="Papaceit M."/>
            <person name="Parisi M.J."/>
            <person name="Parisi M."/>
            <person name="Parts L."/>
            <person name="Pedersen J.S."/>
            <person name="Pesole G."/>
            <person name="Phillippy A.M."/>
            <person name="Ponting C.P."/>
            <person name="Pop M."/>
            <person name="Porcelli D."/>
            <person name="Powell J.R."/>
            <person name="Prohaska S."/>
            <person name="Pruitt K."/>
            <person name="Puig M."/>
            <person name="Quesneville H."/>
            <person name="Ram K.R."/>
            <person name="Rand D."/>
            <person name="Rasmussen M.D."/>
            <person name="Reed L.K."/>
            <person name="Reenan R."/>
            <person name="Reily A."/>
            <person name="Remington K.A."/>
            <person name="Rieger T.T."/>
            <person name="Ritchie M.G."/>
            <person name="Robin C."/>
            <person name="Rogers Y.H."/>
            <person name="Rohde C."/>
            <person name="Rozas J."/>
            <person name="Rubenfield M.J."/>
            <person name="Ruiz A."/>
            <person name="Russo S."/>
            <person name="Salzberg S.L."/>
            <person name="Sanchez-Gracia A."/>
            <person name="Saranga D.J."/>
            <person name="Sato H."/>
            <person name="Schaeffer S.W."/>
            <person name="Schatz M.C."/>
            <person name="Schlenke T."/>
            <person name="Schwartz R."/>
            <person name="Segarra C."/>
            <person name="Singh R.S."/>
            <person name="Sirot L."/>
            <person name="Sirota M."/>
            <person name="Sisneros N.B."/>
            <person name="Smith C.D."/>
            <person name="Smith T.F."/>
            <person name="Spieth J."/>
            <person name="Stage D.E."/>
            <person name="Stark A."/>
            <person name="Stephan W."/>
            <person name="Strausberg R.L."/>
            <person name="Strempel S."/>
            <person name="Sturgill D."/>
            <person name="Sutton G."/>
            <person name="Sutton G.G."/>
            <person name="Tao W."/>
            <person name="Teichmann S."/>
            <person name="Tobari Y.N."/>
            <person name="Tomimura Y."/>
            <person name="Tsolas J.M."/>
            <person name="Valente V.L."/>
            <person name="Venter E."/>
            <person name="Venter J.C."/>
            <person name="Vicario S."/>
            <person name="Vieira F.G."/>
            <person name="Vilella A.J."/>
            <person name="Villasante A."/>
            <person name="Walenz B."/>
            <person name="Wang J."/>
            <person name="Wasserman M."/>
            <person name="Watts T."/>
            <person name="Wilson D."/>
            <person name="Wilson R.K."/>
            <person name="Wing R.A."/>
            <person name="Wolfner M.F."/>
            <person name="Wong A."/>
            <person name="Wong G.K."/>
            <person name="Wu C.I."/>
            <person name="Wu G."/>
            <person name="Yamamoto D."/>
            <person name="Yang H.P."/>
            <person name="Yang S.P."/>
            <person name="Yorke J.A."/>
            <person name="Yoshida K."/>
            <person name="Zdobnov E."/>
            <person name="Zhang P."/>
            <person name="Zhang Y."/>
            <person name="Zimin A.V."/>
            <person name="Baldwin J."/>
            <person name="Abdouelleil A."/>
            <person name="Abdulkadir J."/>
            <person name="Abebe A."/>
            <person name="Abera B."/>
            <person name="Abreu J."/>
            <person name="Acer S.C."/>
            <person name="Aftuck L."/>
            <person name="Alexander A."/>
            <person name="An P."/>
            <person name="Anderson E."/>
            <person name="Anderson S."/>
            <person name="Arachi H."/>
            <person name="Azer M."/>
            <person name="Bachantsang P."/>
            <person name="Barry A."/>
            <person name="Bayul T."/>
            <person name="Berlin A."/>
            <person name="Bessette D."/>
            <person name="Bloom T."/>
            <person name="Blye J."/>
            <person name="Boguslavskiy L."/>
            <person name="Bonnet C."/>
            <person name="Boukhgalter B."/>
            <person name="Bourzgui I."/>
            <person name="Brown A."/>
            <person name="Cahill P."/>
            <person name="Channer S."/>
            <person name="Cheshatsang Y."/>
            <person name="Chuda L."/>
            <person name="Citroen M."/>
            <person name="Collymore A."/>
            <person name="Cooke P."/>
            <person name="Costello M."/>
            <person name="D'Aco K."/>
            <person name="Daza R."/>
            <person name="De Haan G."/>
            <person name="DeGray S."/>
            <person name="DeMaso C."/>
            <person name="Dhargay N."/>
            <person name="Dooley K."/>
            <person name="Dooley E."/>
            <person name="Doricent M."/>
            <person name="Dorje P."/>
            <person name="Dorjee K."/>
            <person name="Dupes A."/>
            <person name="Elong R."/>
            <person name="Falk J."/>
            <person name="Farina A."/>
            <person name="Faro S."/>
            <person name="Ferguson D."/>
            <person name="Fisher S."/>
            <person name="Foley C.D."/>
            <person name="Franke A."/>
            <person name="Friedrich D."/>
            <person name="Gadbois L."/>
            <person name="Gearin G."/>
            <person name="Gearin C.R."/>
            <person name="Giannoukos G."/>
            <person name="Goode T."/>
            <person name="Graham J."/>
            <person name="Grandbois E."/>
            <person name="Grewal S."/>
            <person name="Gyaltsen K."/>
            <person name="Hafez N."/>
            <person name="Hagos B."/>
            <person name="Hall J."/>
            <person name="Henson C."/>
            <person name="Hollinger A."/>
            <person name="Honan T."/>
            <person name="Huard M.D."/>
            <person name="Hughes L."/>
            <person name="Hurhula B."/>
            <person name="Husby M.E."/>
            <person name="Kamat A."/>
            <person name="Kanga B."/>
            <person name="Kashin S."/>
            <person name="Khazanovich D."/>
            <person name="Kisner P."/>
            <person name="Lance K."/>
            <person name="Lara M."/>
            <person name="Lee W."/>
            <person name="Lennon N."/>
            <person name="Letendre F."/>
            <person name="LeVine R."/>
            <person name="Lipovsky A."/>
            <person name="Liu X."/>
            <person name="Liu J."/>
            <person name="Liu S."/>
            <person name="Lokyitsang T."/>
            <person name="Lokyitsang Y."/>
            <person name="Lubonja R."/>
            <person name="Lui A."/>
            <person name="MacDonald P."/>
            <person name="Magnisalis V."/>
            <person name="Maru K."/>
            <person name="Matthews C."/>
            <person name="McCusker W."/>
            <person name="McDonough S."/>
            <person name="Mehta T."/>
            <person name="Meldrim J."/>
            <person name="Meneus L."/>
            <person name="Mihai O."/>
            <person name="Mihalev A."/>
            <person name="Mihova T."/>
            <person name="Mittelman R."/>
            <person name="Mlenga V."/>
            <person name="Montmayeur A."/>
            <person name="Mulrain L."/>
            <person name="Navidi A."/>
            <person name="Naylor J."/>
            <person name="Negash T."/>
            <person name="Nguyen T."/>
            <person name="Nguyen N."/>
            <person name="Nicol R."/>
            <person name="Norbu C."/>
            <person name="Norbu N."/>
            <person name="Novod N."/>
            <person name="O'Neill B."/>
            <person name="Osman S."/>
            <person name="Markiewicz E."/>
            <person name="Oyono O.L."/>
            <person name="Patti C."/>
            <person name="Phunkhang P."/>
            <person name="Pierre F."/>
            <person name="Priest M."/>
            <person name="Raghuraman S."/>
            <person name="Rege F."/>
            <person name="Reyes R."/>
            <person name="Rise C."/>
            <person name="Rogov P."/>
            <person name="Ross K."/>
            <person name="Ryan E."/>
            <person name="Settipalli S."/>
            <person name="Shea T."/>
            <person name="Sherpa N."/>
            <person name="Shi L."/>
            <person name="Shih D."/>
            <person name="Sparrow T."/>
            <person name="Spaulding J."/>
            <person name="Stalker J."/>
            <person name="Stange-Thomann N."/>
            <person name="Stavropoulos S."/>
            <person name="Stone C."/>
            <person name="Strader C."/>
            <person name="Tesfaye S."/>
            <person name="Thomson T."/>
            <person name="Thoulutsang Y."/>
            <person name="Thoulutsang D."/>
            <person name="Topham K."/>
            <person name="Topping I."/>
            <person name="Tsamla T."/>
            <person name="Vassiliev H."/>
            <person name="Vo A."/>
            <person name="Wangchuk T."/>
            <person name="Wangdi T."/>
            <person name="Weiand M."/>
            <person name="Wilkinson J."/>
            <person name="Wilson A."/>
            <person name="Yadav S."/>
            <person name="Young G."/>
            <person name="Yu Q."/>
            <person name="Zembek L."/>
            <person name="Zhong D."/>
            <person name="Zimmer A."/>
            <person name="Zwirko Z."/>
            <person name="Jaffe D.B."/>
            <person name="Alvarez P."/>
            <person name="Brockman W."/>
            <person name="Butler J."/>
            <person name="Chin C."/>
            <person name="Gnerre S."/>
            <person name="Grabherr M."/>
            <person name="Kleber M."/>
            <person name="Mauceli E."/>
            <person name="MacCallum I."/>
        </authorList>
    </citation>
    <scope>NUCLEOTIDE SEQUENCE [LARGE SCALE GENOMIC DNA]</scope>
    <source>
        <strain evidence="6">Tucson 14024-0371.13</strain>
    </source>
</reference>
<feature type="compositionally biased region" description="Basic residues" evidence="3">
    <location>
        <begin position="56"/>
        <end position="72"/>
    </location>
</feature>
<dbReference type="FunCoup" id="A0A0P9C065">
    <property type="interactions" value="2087"/>
</dbReference>
<dbReference type="GO" id="GO:0030237">
    <property type="term" value="P:female sex determination"/>
    <property type="evidence" value="ECO:0007669"/>
    <property type="project" value="EnsemblMetazoa"/>
</dbReference>
<dbReference type="PROSITE" id="PS50102">
    <property type="entry name" value="RRM"/>
    <property type="match status" value="1"/>
</dbReference>
<dbReference type="SMR" id="A0A0P9C065"/>
<dbReference type="Proteomes" id="UP000007801">
    <property type="component" value="Unassembled WGS sequence"/>
</dbReference>
<feature type="compositionally biased region" description="Low complexity" evidence="3">
    <location>
        <begin position="199"/>
        <end position="209"/>
    </location>
</feature>
<protein>
    <submittedName>
        <fullName evidence="5">Uncharacterized protein, isoform D</fullName>
    </submittedName>
</protein>
<dbReference type="InParanoid" id="A0A0P9C065"/>
<evidence type="ECO:0000256" key="2">
    <source>
        <dbReference type="PROSITE-ProRule" id="PRU00176"/>
    </source>
</evidence>
<organism evidence="5 6">
    <name type="scientific">Drosophila ananassae</name>
    <name type="common">Fruit fly</name>
    <dbReference type="NCBI Taxonomy" id="7217"/>
    <lineage>
        <taxon>Eukaryota</taxon>
        <taxon>Metazoa</taxon>
        <taxon>Ecdysozoa</taxon>
        <taxon>Arthropoda</taxon>
        <taxon>Hexapoda</taxon>
        <taxon>Insecta</taxon>
        <taxon>Pterygota</taxon>
        <taxon>Neoptera</taxon>
        <taxon>Endopterygota</taxon>
        <taxon>Diptera</taxon>
        <taxon>Brachycera</taxon>
        <taxon>Muscomorpha</taxon>
        <taxon>Ephydroidea</taxon>
        <taxon>Drosophilidae</taxon>
        <taxon>Drosophila</taxon>
        <taxon>Sophophora</taxon>
    </lineage>
</organism>
<evidence type="ECO:0000259" key="4">
    <source>
        <dbReference type="PROSITE" id="PS50102"/>
    </source>
</evidence>
<feature type="domain" description="RRM" evidence="4">
    <location>
        <begin position="108"/>
        <end position="186"/>
    </location>
</feature>
<feature type="compositionally biased region" description="Low complexity" evidence="3">
    <location>
        <begin position="27"/>
        <end position="38"/>
    </location>
</feature>
<dbReference type="CDD" id="cd12363">
    <property type="entry name" value="RRM_TRA2"/>
    <property type="match status" value="1"/>
</dbReference>
<dbReference type="InterPro" id="IPR012677">
    <property type="entry name" value="Nucleotide-bd_a/b_plait_sf"/>
</dbReference>
<dbReference type="OrthoDB" id="439808at2759"/>
<dbReference type="SMART" id="SM00360">
    <property type="entry name" value="RRM"/>
    <property type="match status" value="1"/>
</dbReference>
<dbReference type="GO" id="GO:0000398">
    <property type="term" value="P:mRNA splicing, via spliceosome"/>
    <property type="evidence" value="ECO:0007669"/>
    <property type="project" value="EnsemblMetazoa"/>
</dbReference>
<evidence type="ECO:0000256" key="1">
    <source>
        <dbReference type="ARBA" id="ARBA00022884"/>
    </source>
</evidence>
<dbReference type="GO" id="GO:0042802">
    <property type="term" value="F:identical protein binding"/>
    <property type="evidence" value="ECO:0007669"/>
    <property type="project" value="EnsemblMetazoa"/>
</dbReference>
<dbReference type="InterPro" id="IPR035979">
    <property type="entry name" value="RBD_domain_sf"/>
</dbReference>
<sequence length="271" mass="31508">MSSPLAVERCCRSHNFDSTSYKHKRSASSSSGSTASSGPREHSGKSRRSDVDYYGSRHHQSSGSRRRSRSRSRSPSGMESPAPRHHSGRTSRDRQRMIQARDRPQASRCIGVFGLNTFTTQQKVRELFNKFGPIERIQMVIDAHTHRSRGFCFIYFENLSDARVAKDACSGMEVDDRRIRVDYSITQRAHTPTPGVYMGRPSRGYVGRSRSPRSSRRRDRSGSPQDYNRQRNNYRGDRNYRNYRKSPSRHRYNRSKSHSRSRTPRRHTKRY</sequence>
<dbReference type="STRING" id="7217.A0A0P9C065"/>
<keyword evidence="6" id="KW-1185">Reference proteome</keyword>
<feature type="compositionally biased region" description="Basic residues" evidence="3">
    <location>
        <begin position="241"/>
        <end position="271"/>
    </location>
</feature>
<dbReference type="InterPro" id="IPR000504">
    <property type="entry name" value="RRM_dom"/>
</dbReference>
<dbReference type="EMBL" id="CH902619">
    <property type="protein sequence ID" value="KPU76926.1"/>
    <property type="molecule type" value="Genomic_DNA"/>
</dbReference>
<dbReference type="PANTHER" id="PTHR48034">
    <property type="entry name" value="TRANSFORMER-2 SEX-DETERMINING PROTEIN-RELATED"/>
    <property type="match status" value="1"/>
</dbReference>
<feature type="compositionally biased region" description="Basic and acidic residues" evidence="3">
    <location>
        <begin position="90"/>
        <end position="105"/>
    </location>
</feature>
<feature type="compositionally biased region" description="Basic residues" evidence="3">
    <location>
        <begin position="210"/>
        <end position="219"/>
    </location>
</feature>
<dbReference type="Gene3D" id="3.30.70.330">
    <property type="match status" value="1"/>
</dbReference>
<evidence type="ECO:0000313" key="5">
    <source>
        <dbReference type="EMBL" id="KPU76926.1"/>
    </source>
</evidence>
<gene>
    <name evidence="5" type="primary">Dana\GF13528</name>
    <name evidence="5" type="synonym">dana_GLEANR_13541</name>
    <name evidence="5" type="ORF">GF13528</name>
</gene>
<evidence type="ECO:0000313" key="6">
    <source>
        <dbReference type="Proteomes" id="UP000007801"/>
    </source>
</evidence>
<dbReference type="GO" id="GO:0036002">
    <property type="term" value="F:pre-mRNA binding"/>
    <property type="evidence" value="ECO:0007669"/>
    <property type="project" value="EnsemblMetazoa"/>
</dbReference>
<evidence type="ECO:0000256" key="3">
    <source>
        <dbReference type="SAM" id="MobiDB-lite"/>
    </source>
</evidence>
<dbReference type="GO" id="GO:0000381">
    <property type="term" value="P:regulation of alternative mRNA splicing, via spliceosome"/>
    <property type="evidence" value="ECO:0007669"/>
    <property type="project" value="EnsemblMetazoa"/>
</dbReference>
<dbReference type="GeneID" id="6496367"/>
<dbReference type="SUPFAM" id="SSF54928">
    <property type="entry name" value="RNA-binding domain, RBD"/>
    <property type="match status" value="1"/>
</dbReference>
<name>A0A0P9C065_DROAN</name>
<feature type="region of interest" description="Disordered" evidence="3">
    <location>
        <begin position="185"/>
        <end position="271"/>
    </location>
</feature>
<feature type="compositionally biased region" description="Low complexity" evidence="3">
    <location>
        <begin position="222"/>
        <end position="233"/>
    </location>
</feature>
<dbReference type="Pfam" id="PF00076">
    <property type="entry name" value="RRM_1"/>
    <property type="match status" value="1"/>
</dbReference>
<keyword evidence="1 2" id="KW-0694">RNA-binding</keyword>
<proteinExistence type="predicted"/>
<feature type="compositionally biased region" description="Basic and acidic residues" evidence="3">
    <location>
        <begin position="39"/>
        <end position="51"/>
    </location>
</feature>
<accession>A0A0P9C065</accession>
<feature type="region of interest" description="Disordered" evidence="3">
    <location>
        <begin position="1"/>
        <end position="105"/>
    </location>
</feature>
<dbReference type="AlphaFoldDB" id="A0A0P9C065"/>
<dbReference type="InterPro" id="IPR050441">
    <property type="entry name" value="RBM"/>
</dbReference>